<dbReference type="InterPro" id="IPR013122">
    <property type="entry name" value="PKD1_2_channel"/>
</dbReference>
<dbReference type="Proteomes" id="UP001190700">
    <property type="component" value="Unassembled WGS sequence"/>
</dbReference>
<accession>A0AAE0FVC0</accession>
<dbReference type="AlphaFoldDB" id="A0AAE0FVC0"/>
<dbReference type="PANTHER" id="PTHR12127">
    <property type="entry name" value="MUCOLIPIN"/>
    <property type="match status" value="1"/>
</dbReference>
<keyword evidence="4 6" id="KW-0472">Membrane</keyword>
<reference evidence="8 9" key="1">
    <citation type="journal article" date="2015" name="Genome Biol. Evol.">
        <title>Comparative Genomics of a Bacterivorous Green Alga Reveals Evolutionary Causalities and Consequences of Phago-Mixotrophic Mode of Nutrition.</title>
        <authorList>
            <person name="Burns J.A."/>
            <person name="Paasch A."/>
            <person name="Narechania A."/>
            <person name="Kim E."/>
        </authorList>
    </citation>
    <scope>NUCLEOTIDE SEQUENCE [LARGE SCALE GENOMIC DNA]</scope>
    <source>
        <strain evidence="8 9">PLY_AMNH</strain>
    </source>
</reference>
<feature type="domain" description="Polycystin cation channel PKD1/PKD2" evidence="7">
    <location>
        <begin position="621"/>
        <end position="755"/>
    </location>
</feature>
<feature type="transmembrane region" description="Helical" evidence="6">
    <location>
        <begin position="727"/>
        <end position="753"/>
    </location>
</feature>
<keyword evidence="3 6" id="KW-1133">Transmembrane helix</keyword>
<dbReference type="GO" id="GO:0072345">
    <property type="term" value="F:NAADP-sensitive calcium-release channel activity"/>
    <property type="evidence" value="ECO:0007669"/>
    <property type="project" value="TreeGrafter"/>
</dbReference>
<feature type="transmembrane region" description="Helical" evidence="6">
    <location>
        <begin position="622"/>
        <end position="643"/>
    </location>
</feature>
<proteinExistence type="predicted"/>
<dbReference type="PANTHER" id="PTHR12127:SF7">
    <property type="entry name" value="SD02261P"/>
    <property type="match status" value="1"/>
</dbReference>
<feature type="region of interest" description="Disordered" evidence="5">
    <location>
        <begin position="181"/>
        <end position="211"/>
    </location>
</feature>
<evidence type="ECO:0000256" key="4">
    <source>
        <dbReference type="ARBA" id="ARBA00023136"/>
    </source>
</evidence>
<protein>
    <recommendedName>
        <fullName evidence="7">Polycystin cation channel PKD1/PKD2 domain-containing protein</fullName>
    </recommendedName>
</protein>
<evidence type="ECO:0000313" key="8">
    <source>
        <dbReference type="EMBL" id="KAK3266677.1"/>
    </source>
</evidence>
<evidence type="ECO:0000256" key="2">
    <source>
        <dbReference type="ARBA" id="ARBA00022692"/>
    </source>
</evidence>
<dbReference type="Gene3D" id="1.10.287.70">
    <property type="match status" value="1"/>
</dbReference>
<keyword evidence="2 6" id="KW-0812">Transmembrane</keyword>
<dbReference type="EMBL" id="LGRX02012898">
    <property type="protein sequence ID" value="KAK3266677.1"/>
    <property type="molecule type" value="Genomic_DNA"/>
</dbReference>
<dbReference type="InterPro" id="IPR039031">
    <property type="entry name" value="Mucolipin"/>
</dbReference>
<feature type="transmembrane region" description="Helical" evidence="6">
    <location>
        <begin position="594"/>
        <end position="616"/>
    </location>
</feature>
<feature type="region of interest" description="Disordered" evidence="5">
    <location>
        <begin position="538"/>
        <end position="558"/>
    </location>
</feature>
<evidence type="ECO:0000313" key="9">
    <source>
        <dbReference type="Proteomes" id="UP001190700"/>
    </source>
</evidence>
<feature type="transmembrane region" description="Helical" evidence="6">
    <location>
        <begin position="664"/>
        <end position="686"/>
    </location>
</feature>
<comment type="subcellular location">
    <subcellularLocation>
        <location evidence="1">Membrane</location>
        <topology evidence="1">Multi-pass membrane protein</topology>
    </subcellularLocation>
</comment>
<organism evidence="8 9">
    <name type="scientific">Cymbomonas tetramitiformis</name>
    <dbReference type="NCBI Taxonomy" id="36881"/>
    <lineage>
        <taxon>Eukaryota</taxon>
        <taxon>Viridiplantae</taxon>
        <taxon>Chlorophyta</taxon>
        <taxon>Pyramimonadophyceae</taxon>
        <taxon>Pyramimonadales</taxon>
        <taxon>Pyramimonadaceae</taxon>
        <taxon>Cymbomonas</taxon>
    </lineage>
</organism>
<evidence type="ECO:0000256" key="5">
    <source>
        <dbReference type="SAM" id="MobiDB-lite"/>
    </source>
</evidence>
<dbReference type="GO" id="GO:0016020">
    <property type="term" value="C:membrane"/>
    <property type="evidence" value="ECO:0007669"/>
    <property type="project" value="UniProtKB-SubCell"/>
</dbReference>
<evidence type="ECO:0000256" key="1">
    <source>
        <dbReference type="ARBA" id="ARBA00004141"/>
    </source>
</evidence>
<feature type="transmembrane region" description="Helical" evidence="6">
    <location>
        <begin position="244"/>
        <end position="263"/>
    </location>
</feature>
<feature type="compositionally biased region" description="Basic and acidic residues" evidence="5">
    <location>
        <begin position="546"/>
        <end position="558"/>
    </location>
</feature>
<name>A0AAE0FVC0_9CHLO</name>
<dbReference type="Pfam" id="PF08016">
    <property type="entry name" value="PKD_channel"/>
    <property type="match status" value="1"/>
</dbReference>
<sequence length="768" mass="85955">MSEINPFTDEINHGSRYSVSQEILEDTNPVTNDFIDASRHSVSNEILEESSGAESKINSRVETVRDAEAAMPCAYGCQSARKVSNFRNNSEIQECVYSASDLPPQESYCRNAPKEVGILRHQLGLPHAHSAGNTFHSPGGCPEAQTLRRAVSPLPSRYPPPLPPRPRRCFSEDLNQRERSSLSNFGQEVGARPPPADSVTPAGRSASGRRTRTSSFLGVLSDSVRRQTRTLRVPLVRKKWSVELFIHFSLAVVILMNIMVLAGEHMDYIREAQDGLSTALQPETCKEIVLFKRLLECIRHTQTNFVKLVDEGLSPYDLTGLWPDPDTILQFTVETFDDGGQVLNNSAPMHSMATTTRTYNVTKANMPFAGLNLSNTGHYGYVSMNLHMQFNDLNFYNGQRVCIKWDWRISFDVLATSGILKPDAKWKVENCEPGPSHDSWYSVTNRMVAVLSLCSLLLTLHSLAAVRHRFWRGIQAQWRRMLRCCGPSGGNPSLMHTKLLEPTLSNETVLEAASSLDSTVPLLEPTFSDYTVISTSSREPGFSDGSSRHHGDFKTHGVHASDERDLQTPLLGREAPASNIDIEWHSSIRPIQTWWLLCGTGNVIQLAMALHYIFTGRPTGDSIYMMLLGIGNFLGWVNVVRYLDIGNQEFYKLVLTVERATPEILRCMASSMPIFIGFALMGIAIFSTEVDMFGNMLSTCRTLFALMNGDTVLDALVATDSVPYIGLLYTVTFMLFFMYIVMNIFVTTVLHTYHHIRDEPSKHFSRTM</sequence>
<gene>
    <name evidence="8" type="ORF">CYMTET_24719</name>
</gene>
<keyword evidence="9" id="KW-1185">Reference proteome</keyword>
<evidence type="ECO:0000256" key="6">
    <source>
        <dbReference type="SAM" id="Phobius"/>
    </source>
</evidence>
<evidence type="ECO:0000256" key="3">
    <source>
        <dbReference type="ARBA" id="ARBA00022989"/>
    </source>
</evidence>
<comment type="caution">
    <text evidence="8">The sequence shown here is derived from an EMBL/GenBank/DDBJ whole genome shotgun (WGS) entry which is preliminary data.</text>
</comment>
<evidence type="ECO:0000259" key="7">
    <source>
        <dbReference type="Pfam" id="PF08016"/>
    </source>
</evidence>